<dbReference type="Gene3D" id="2.130.10.10">
    <property type="entry name" value="YVTN repeat-like/Quinoprotein amine dehydrogenase"/>
    <property type="match status" value="1"/>
</dbReference>
<reference evidence="2 3" key="1">
    <citation type="submission" date="2020-06" db="EMBL/GenBank/DDBJ databases">
        <authorList>
            <person name="Criscuolo A."/>
        </authorList>
    </citation>
    <scope>NUCLEOTIDE SEQUENCE [LARGE SCALE GENOMIC DNA]</scope>
    <source>
        <strain evidence="3">CIP 110025</strain>
    </source>
</reference>
<sequence>MKIIDLQNRNKRLFRITRQLSVVAICILIFLIWYKNNKSEFVYDPTVPYPLLNSGDFWVDKFDDRGLQNAIIYRDKIYCNTIDIGDNNNFFYCLNPKNGLVVWRAPVDAFASQPASFQDETVIYCSYLGDISTFNNKGKIIWKAKFDSPYGGHWADTITSVLLVKTVYWKQVAAYDIKSGKLISKTENDSL</sequence>
<name>A0A6V6ZE80_9FLAO</name>
<dbReference type="InterPro" id="IPR015943">
    <property type="entry name" value="WD40/YVTN_repeat-like_dom_sf"/>
</dbReference>
<feature type="transmembrane region" description="Helical" evidence="1">
    <location>
        <begin position="12"/>
        <end position="34"/>
    </location>
</feature>
<dbReference type="Proteomes" id="UP000556700">
    <property type="component" value="Unassembled WGS sequence"/>
</dbReference>
<proteinExistence type="predicted"/>
<dbReference type="SUPFAM" id="SSF50998">
    <property type="entry name" value="Quinoprotein alcohol dehydrogenase-like"/>
    <property type="match status" value="1"/>
</dbReference>
<evidence type="ECO:0000313" key="3">
    <source>
        <dbReference type="Proteomes" id="UP000556700"/>
    </source>
</evidence>
<keyword evidence="1" id="KW-0472">Membrane</keyword>
<keyword evidence="1" id="KW-1133">Transmembrane helix</keyword>
<dbReference type="InterPro" id="IPR011047">
    <property type="entry name" value="Quinoprotein_ADH-like_sf"/>
</dbReference>
<evidence type="ECO:0000256" key="1">
    <source>
        <dbReference type="SAM" id="Phobius"/>
    </source>
</evidence>
<dbReference type="EMBL" id="CAIJDO010000292">
    <property type="protein sequence ID" value="CAD0009724.1"/>
    <property type="molecule type" value="Genomic_DNA"/>
</dbReference>
<keyword evidence="3" id="KW-1185">Reference proteome</keyword>
<evidence type="ECO:0000313" key="2">
    <source>
        <dbReference type="EMBL" id="CAD0009724.1"/>
    </source>
</evidence>
<comment type="caution">
    <text evidence="2">The sequence shown here is derived from an EMBL/GenBank/DDBJ whole genome shotgun (WGS) entry which is preliminary data.</text>
</comment>
<accession>A0A6V6ZE80</accession>
<gene>
    <name evidence="2" type="ORF">FLACHUCJ7_04388</name>
</gene>
<dbReference type="RefSeq" id="WP_031455702.1">
    <property type="nucleotide sequence ID" value="NZ_CAIJDO010000292.1"/>
</dbReference>
<evidence type="ECO:0008006" key="4">
    <source>
        <dbReference type="Google" id="ProtNLM"/>
    </source>
</evidence>
<organism evidence="2 3">
    <name type="scientific">Flavobacterium chungangense</name>
    <dbReference type="NCBI Taxonomy" id="554283"/>
    <lineage>
        <taxon>Bacteria</taxon>
        <taxon>Pseudomonadati</taxon>
        <taxon>Bacteroidota</taxon>
        <taxon>Flavobacteriia</taxon>
        <taxon>Flavobacteriales</taxon>
        <taxon>Flavobacteriaceae</taxon>
        <taxon>Flavobacterium</taxon>
    </lineage>
</organism>
<keyword evidence="1" id="KW-0812">Transmembrane</keyword>
<dbReference type="AlphaFoldDB" id="A0A6V6ZE80"/>
<protein>
    <recommendedName>
        <fullName evidence="4">Pyrrolo-quinoline quinone</fullName>
    </recommendedName>
</protein>